<proteinExistence type="predicted"/>
<keyword evidence="1" id="KW-0813">Transport</keyword>
<gene>
    <name evidence="5" type="ORF">HXW94_08375</name>
</gene>
<dbReference type="GO" id="GO:0016887">
    <property type="term" value="F:ATP hydrolysis activity"/>
    <property type="evidence" value="ECO:0007669"/>
    <property type="project" value="InterPro"/>
</dbReference>
<comment type="caution">
    <text evidence="5">The sequence shown here is derived from an EMBL/GenBank/DDBJ whole genome shotgun (WGS) entry which is preliminary data.</text>
</comment>
<dbReference type="RefSeq" id="WP_178366455.1">
    <property type="nucleotide sequence ID" value="NZ_JACADJ010000022.1"/>
</dbReference>
<dbReference type="PANTHER" id="PTHR43423">
    <property type="entry name" value="ABC TRANSPORTER I FAMILY MEMBER 17"/>
    <property type="match status" value="1"/>
</dbReference>
<sequence length="216" mass="24499">MTHHIPCFEFHDVSFSWQGERVILDRQSFTLPQGGFTLIQGPSGAGKSTLLRLMNRLEEVETGKISYLGQNLTDWNPSELRRQVAYLQQTPVIPDRSVREVLLQPFFFRINREKAKPSDPTLKQLLDKVQMNDVGLDDSGAMLSGGQRQRLSLVRTLLTGPNVLLLDEPTSSLDSDSRRCVLELVEELNRQGTTIVMITHDTFLPKHMPVMKITID</sequence>
<dbReference type="InterPro" id="IPR003439">
    <property type="entry name" value="ABC_transporter-like_ATP-bd"/>
</dbReference>
<evidence type="ECO:0000259" key="4">
    <source>
        <dbReference type="PROSITE" id="PS50893"/>
    </source>
</evidence>
<dbReference type="InterPro" id="IPR017871">
    <property type="entry name" value="ABC_transporter-like_CS"/>
</dbReference>
<evidence type="ECO:0000256" key="2">
    <source>
        <dbReference type="ARBA" id="ARBA00022741"/>
    </source>
</evidence>
<reference evidence="5 6" key="1">
    <citation type="submission" date="2020-06" db="EMBL/GenBank/DDBJ databases">
        <title>High-quality draft genome of sulfate reducer Desulfobacter latus type strain AcrS2 isolated from marine sediment.</title>
        <authorList>
            <person name="Hoppe M."/>
            <person name="Larsen C.K."/>
            <person name="Marshall I.P.G."/>
            <person name="Schramm A."/>
            <person name="Marietou A.G."/>
        </authorList>
    </citation>
    <scope>NUCLEOTIDE SEQUENCE [LARGE SCALE GENOMIC DNA]</scope>
    <source>
        <strain evidence="5 6">AcRS2</strain>
    </source>
</reference>
<dbReference type="InterPro" id="IPR027417">
    <property type="entry name" value="P-loop_NTPase"/>
</dbReference>
<dbReference type="PANTHER" id="PTHR43423:SF1">
    <property type="entry name" value="ABC TRANSPORTER I FAMILY MEMBER 17"/>
    <property type="match status" value="1"/>
</dbReference>
<name>A0A850T9V9_9BACT</name>
<evidence type="ECO:0000256" key="3">
    <source>
        <dbReference type="ARBA" id="ARBA00022840"/>
    </source>
</evidence>
<dbReference type="SMART" id="SM00382">
    <property type="entry name" value="AAA"/>
    <property type="match status" value="1"/>
</dbReference>
<keyword evidence="6" id="KW-1185">Reference proteome</keyword>
<dbReference type="PROSITE" id="PS00211">
    <property type="entry name" value="ABC_TRANSPORTER_1"/>
    <property type="match status" value="1"/>
</dbReference>
<dbReference type="EMBL" id="JACADJ010000022">
    <property type="protein sequence ID" value="NWH04997.1"/>
    <property type="molecule type" value="Genomic_DNA"/>
</dbReference>
<organism evidence="5 6">
    <name type="scientific">Desulfobacter latus</name>
    <dbReference type="NCBI Taxonomy" id="2292"/>
    <lineage>
        <taxon>Bacteria</taxon>
        <taxon>Pseudomonadati</taxon>
        <taxon>Thermodesulfobacteriota</taxon>
        <taxon>Desulfobacteria</taxon>
        <taxon>Desulfobacterales</taxon>
        <taxon>Desulfobacteraceae</taxon>
        <taxon>Desulfobacter</taxon>
    </lineage>
</organism>
<dbReference type="Pfam" id="PF00005">
    <property type="entry name" value="ABC_tran"/>
    <property type="match status" value="1"/>
</dbReference>
<accession>A0A850T9V9</accession>
<dbReference type="Gene3D" id="3.40.50.300">
    <property type="entry name" value="P-loop containing nucleotide triphosphate hydrolases"/>
    <property type="match status" value="1"/>
</dbReference>
<dbReference type="GO" id="GO:0005524">
    <property type="term" value="F:ATP binding"/>
    <property type="evidence" value="ECO:0007669"/>
    <property type="project" value="UniProtKB-KW"/>
</dbReference>
<dbReference type="CDD" id="cd03228">
    <property type="entry name" value="ABCC_MRP_Like"/>
    <property type="match status" value="1"/>
</dbReference>
<evidence type="ECO:0000313" key="5">
    <source>
        <dbReference type="EMBL" id="NWH04997.1"/>
    </source>
</evidence>
<keyword evidence="2" id="KW-0547">Nucleotide-binding</keyword>
<protein>
    <submittedName>
        <fullName evidence="5">ATP-binding cassette domain-containing protein</fullName>
    </submittedName>
</protein>
<evidence type="ECO:0000313" key="6">
    <source>
        <dbReference type="Proteomes" id="UP000553343"/>
    </source>
</evidence>
<dbReference type="SUPFAM" id="SSF52540">
    <property type="entry name" value="P-loop containing nucleoside triphosphate hydrolases"/>
    <property type="match status" value="1"/>
</dbReference>
<dbReference type="Proteomes" id="UP000553343">
    <property type="component" value="Unassembled WGS sequence"/>
</dbReference>
<feature type="domain" description="ABC transporter" evidence="4">
    <location>
        <begin position="8"/>
        <end position="215"/>
    </location>
</feature>
<keyword evidence="3 5" id="KW-0067">ATP-binding</keyword>
<dbReference type="InterPro" id="IPR003593">
    <property type="entry name" value="AAA+_ATPase"/>
</dbReference>
<dbReference type="PROSITE" id="PS50893">
    <property type="entry name" value="ABC_TRANSPORTER_2"/>
    <property type="match status" value="1"/>
</dbReference>
<dbReference type="AlphaFoldDB" id="A0A850T9V9"/>
<evidence type="ECO:0000256" key="1">
    <source>
        <dbReference type="ARBA" id="ARBA00022448"/>
    </source>
</evidence>